<dbReference type="PROSITE" id="PS51257">
    <property type="entry name" value="PROKAR_LIPOPROTEIN"/>
    <property type="match status" value="1"/>
</dbReference>
<evidence type="ECO:0000256" key="4">
    <source>
        <dbReference type="ARBA" id="ARBA00022729"/>
    </source>
</evidence>
<dbReference type="PANTHER" id="PTHR30290:SF10">
    <property type="entry name" value="PERIPLASMIC OLIGOPEPTIDE-BINDING PROTEIN-RELATED"/>
    <property type="match status" value="1"/>
</dbReference>
<dbReference type="InterPro" id="IPR000914">
    <property type="entry name" value="SBP_5_dom"/>
</dbReference>
<dbReference type="GO" id="GO:0030313">
    <property type="term" value="C:cell envelope"/>
    <property type="evidence" value="ECO:0007669"/>
    <property type="project" value="UniProtKB-SubCell"/>
</dbReference>
<dbReference type="EMBL" id="RBZN01000044">
    <property type="protein sequence ID" value="RKQ14432.1"/>
    <property type="molecule type" value="Genomic_DNA"/>
</dbReference>
<dbReference type="Pfam" id="PF00496">
    <property type="entry name" value="SBP_bac_5"/>
    <property type="match status" value="1"/>
</dbReference>
<dbReference type="PANTHER" id="PTHR30290">
    <property type="entry name" value="PERIPLASMIC BINDING COMPONENT OF ABC TRANSPORTER"/>
    <property type="match status" value="1"/>
</dbReference>
<proteinExistence type="inferred from homology"/>
<dbReference type="Proteomes" id="UP000272238">
    <property type="component" value="Unassembled WGS sequence"/>
</dbReference>
<dbReference type="Gene3D" id="3.90.76.10">
    <property type="entry name" value="Dipeptide-binding Protein, Domain 1"/>
    <property type="match status" value="1"/>
</dbReference>
<sequence>MKKIILLAITLLVSLSLIACSEKEESGQTTSSSSSSNGSQDTIVIGVASDWKTLDPARAYEVFGNFYFYATYENLYMLEGSELIPKPALAKEYSVDESGLVYTFKLVEGRKFASGNPITANDVVFSFNRTMNIKDNASALAEGVEKVEAPDENTVVVTLKEQDASFLSKLTSNAFAVVDSQVVKEQGGTDAEDASTTDTATAYLDGTSAGSGPYVLTKWTQNTEMVLEKNPNYPGTVNASKIIIKEIPDPNTQIQALEKGEIDVALSVGPDQVKTIKEGGNAKVVSSPTSTISFLLMNNSPEIGKEMSDPLVQQAVRYALDYEGFKQLAGDGALLPMSFVQDGFVGAQSRADNYQNIEKAKELMKEAGFENGFTVPLIAANYDSEGLSWVTIAEKVKEDLSKININVEIQTGDVGVVIEDYRNGKTPFLVMHWSPDYYDLSNQLAFIPGDIVGTRANWDPSANPELVALAEQAKVEIDEAKRAELSGKMQEIIAENSPYAFLVQHPKSFAVSANLEGVAYNDLFKLSLKDLKLSK</sequence>
<feature type="chain" id="PRO_5039428157" evidence="5">
    <location>
        <begin position="20"/>
        <end position="535"/>
    </location>
</feature>
<dbReference type="InterPro" id="IPR039424">
    <property type="entry name" value="SBP_5"/>
</dbReference>
<dbReference type="OrthoDB" id="9796817at2"/>
<dbReference type="GO" id="GO:0042597">
    <property type="term" value="C:periplasmic space"/>
    <property type="evidence" value="ECO:0007669"/>
    <property type="project" value="UniProtKB-ARBA"/>
</dbReference>
<dbReference type="GO" id="GO:1904680">
    <property type="term" value="F:peptide transmembrane transporter activity"/>
    <property type="evidence" value="ECO:0007669"/>
    <property type="project" value="TreeGrafter"/>
</dbReference>
<gene>
    <name evidence="7" type="ORF">D8M03_14055</name>
</gene>
<evidence type="ECO:0000256" key="1">
    <source>
        <dbReference type="ARBA" id="ARBA00004196"/>
    </source>
</evidence>
<dbReference type="CDD" id="cd08512">
    <property type="entry name" value="PBP2_NikA_DppA_OppA_like_7"/>
    <property type="match status" value="1"/>
</dbReference>
<name>A0A494YWN2_9BACL</name>
<dbReference type="SUPFAM" id="SSF53850">
    <property type="entry name" value="Periplasmic binding protein-like II"/>
    <property type="match status" value="1"/>
</dbReference>
<keyword evidence="8" id="KW-1185">Reference proteome</keyword>
<reference evidence="7 8" key="1">
    <citation type="journal article" date="2016" name="Antonie Van Leeuwenhoek">
        <title>Lysinibacillus endophyticus sp. nov., an indole-3-acetic acid producing endophytic bacterium isolated from corn root (Zea mays cv. Xinken-5).</title>
        <authorList>
            <person name="Yu J."/>
            <person name="Guan X."/>
            <person name="Liu C."/>
            <person name="Xiang W."/>
            <person name="Yu Z."/>
            <person name="Liu X."/>
            <person name="Wang G."/>
        </authorList>
    </citation>
    <scope>NUCLEOTIDE SEQUENCE [LARGE SCALE GENOMIC DNA]</scope>
    <source>
        <strain evidence="7 8">DSM 100506</strain>
    </source>
</reference>
<keyword evidence="3" id="KW-0813">Transport</keyword>
<keyword evidence="4 5" id="KW-0732">Signal</keyword>
<evidence type="ECO:0000256" key="2">
    <source>
        <dbReference type="ARBA" id="ARBA00005695"/>
    </source>
</evidence>
<comment type="caution">
    <text evidence="7">The sequence shown here is derived from an EMBL/GenBank/DDBJ whole genome shotgun (WGS) entry which is preliminary data.</text>
</comment>
<dbReference type="AlphaFoldDB" id="A0A494YWN2"/>
<evidence type="ECO:0000256" key="3">
    <source>
        <dbReference type="ARBA" id="ARBA00022448"/>
    </source>
</evidence>
<dbReference type="RefSeq" id="WP_121215460.1">
    <property type="nucleotide sequence ID" value="NZ_JBBYAI010000001.1"/>
</dbReference>
<dbReference type="GO" id="GO:0043190">
    <property type="term" value="C:ATP-binding cassette (ABC) transporter complex"/>
    <property type="evidence" value="ECO:0007669"/>
    <property type="project" value="InterPro"/>
</dbReference>
<dbReference type="Gene3D" id="3.10.105.10">
    <property type="entry name" value="Dipeptide-binding Protein, Domain 3"/>
    <property type="match status" value="1"/>
</dbReference>
<evidence type="ECO:0000256" key="5">
    <source>
        <dbReference type="SAM" id="SignalP"/>
    </source>
</evidence>
<dbReference type="InterPro" id="IPR030678">
    <property type="entry name" value="Peptide/Ni-bd"/>
</dbReference>
<feature type="domain" description="Solute-binding protein family 5" evidence="6">
    <location>
        <begin position="85"/>
        <end position="445"/>
    </location>
</feature>
<dbReference type="PIRSF" id="PIRSF002741">
    <property type="entry name" value="MppA"/>
    <property type="match status" value="1"/>
</dbReference>
<evidence type="ECO:0000313" key="8">
    <source>
        <dbReference type="Proteomes" id="UP000272238"/>
    </source>
</evidence>
<evidence type="ECO:0000259" key="6">
    <source>
        <dbReference type="Pfam" id="PF00496"/>
    </source>
</evidence>
<comment type="subcellular location">
    <subcellularLocation>
        <location evidence="1">Cell envelope</location>
    </subcellularLocation>
</comment>
<accession>A0A494YWN2</accession>
<organism evidence="7 8">
    <name type="scientific">Ureibacillus endophyticus</name>
    <dbReference type="NCBI Taxonomy" id="1978490"/>
    <lineage>
        <taxon>Bacteria</taxon>
        <taxon>Bacillati</taxon>
        <taxon>Bacillota</taxon>
        <taxon>Bacilli</taxon>
        <taxon>Bacillales</taxon>
        <taxon>Caryophanaceae</taxon>
        <taxon>Ureibacillus</taxon>
    </lineage>
</organism>
<dbReference type="GO" id="GO:0015833">
    <property type="term" value="P:peptide transport"/>
    <property type="evidence" value="ECO:0007669"/>
    <property type="project" value="TreeGrafter"/>
</dbReference>
<dbReference type="Gene3D" id="3.40.190.10">
    <property type="entry name" value="Periplasmic binding protein-like II"/>
    <property type="match status" value="1"/>
</dbReference>
<feature type="signal peptide" evidence="5">
    <location>
        <begin position="1"/>
        <end position="19"/>
    </location>
</feature>
<comment type="similarity">
    <text evidence="2">Belongs to the bacterial solute-binding protein 5 family.</text>
</comment>
<evidence type="ECO:0000313" key="7">
    <source>
        <dbReference type="EMBL" id="RKQ14432.1"/>
    </source>
</evidence>
<protein>
    <submittedName>
        <fullName evidence="7">ABC transporter substrate-binding protein</fullName>
    </submittedName>
</protein>